<dbReference type="PANTHER" id="PTHR43806:SF11">
    <property type="entry name" value="CEREVISIN-RELATED"/>
    <property type="match status" value="1"/>
</dbReference>
<dbReference type="SUPFAM" id="SSF52743">
    <property type="entry name" value="Subtilisin-like"/>
    <property type="match status" value="1"/>
</dbReference>
<keyword evidence="2" id="KW-0645">Protease</keyword>
<feature type="compositionally biased region" description="Polar residues" evidence="5">
    <location>
        <begin position="202"/>
        <end position="211"/>
    </location>
</feature>
<sequence>MSEGQSRLLHVLFIYFILVLFPGSTTANMSRAIDSATEEGKSLHKVFVQKGIDTSTVVDLVKSTIEHDYISPWSDADDELISIKFRATSSQIAKLKDHQDIVRVINVEFPVQDISTPKGKRLFVEGRYGIHPINWENVDQCNATGIILKALLDSQVTESMWDGKIRKWWATMTDEQVAEVKMLDGVSVVSRVHKGKRGRMTPTLSKPNESPNLRGPMKKRDITYETQRAAATELVAVSQPSTIPELRDLKNYVYESHGGSGSFIYHIETGVAFRAQSRHLLTEKAIENHDEPWVDDDEGMPSHGTCTAGKALGTQFGASKQATLVVVRLHNIDHEEFQEALELILKDIGDHPERRKRSVVSTAISFPTDKWDDDDVILFRNSFEKLIAEDIPFVCNSGNDDDESDDESNDESELSDGADVDEYPGLMEGPDLPLIVVGSVNSQGQRSWFSKGGPHVTIHALGEDVLCMPKEGNVPKEDAGTSFAQPLVAGEIANLLAYDTVPFDTSDGNLVKNLKAYLQSDQASWERVEGVRVLWNGVTEENNPRKDIECNGLGENVYVEGDDVTSLIKDTFCPDVGVRRGLQGQSASVSSIYNKGTPNEVTLSLSTEEGLNSNYNEQDCVKYLMEAVDGCLSTDNNAANYKGGGSTTVGGATYNVAPGSLRSAAHYGKQAGCDGTYKLAFNDYWVWGHGWASSDYGESLKNELKGCALLPGTWHFDYGLGDDGREWTARFRTGVFQKKCVGNAVGTASGFGEFGCAGSGRD</sequence>
<feature type="compositionally biased region" description="Acidic residues" evidence="5">
    <location>
        <begin position="399"/>
        <end position="422"/>
    </location>
</feature>
<dbReference type="OrthoDB" id="1896086at2759"/>
<dbReference type="InterPro" id="IPR036852">
    <property type="entry name" value="Peptidase_S8/S53_dom_sf"/>
</dbReference>
<evidence type="ECO:0000256" key="3">
    <source>
        <dbReference type="ARBA" id="ARBA00022801"/>
    </source>
</evidence>
<dbReference type="Pfam" id="PF00082">
    <property type="entry name" value="Peptidase_S8"/>
    <property type="match status" value="1"/>
</dbReference>
<comment type="caution">
    <text evidence="8">The sequence shown here is derived from an EMBL/GenBank/DDBJ whole genome shotgun (WGS) entry which is preliminary data.</text>
</comment>
<keyword evidence="6" id="KW-0732">Signal</keyword>
<dbReference type="GO" id="GO:0004252">
    <property type="term" value="F:serine-type endopeptidase activity"/>
    <property type="evidence" value="ECO:0007669"/>
    <property type="project" value="InterPro"/>
</dbReference>
<evidence type="ECO:0000256" key="6">
    <source>
        <dbReference type="SAM" id="SignalP"/>
    </source>
</evidence>
<proteinExistence type="inferred from homology"/>
<evidence type="ECO:0000256" key="5">
    <source>
        <dbReference type="SAM" id="MobiDB-lite"/>
    </source>
</evidence>
<feature type="region of interest" description="Disordered" evidence="5">
    <location>
        <begin position="194"/>
        <end position="217"/>
    </location>
</feature>
<dbReference type="PROSITE" id="PS00138">
    <property type="entry name" value="SUBTILASE_SER"/>
    <property type="match status" value="1"/>
</dbReference>
<dbReference type="Gene3D" id="3.40.50.200">
    <property type="entry name" value="Peptidase S8/S53 domain"/>
    <property type="match status" value="1"/>
</dbReference>
<organism evidence="8 9">
    <name type="scientific">Fusarium duplospermum</name>
    <dbReference type="NCBI Taxonomy" id="1325734"/>
    <lineage>
        <taxon>Eukaryota</taxon>
        <taxon>Fungi</taxon>
        <taxon>Dikarya</taxon>
        <taxon>Ascomycota</taxon>
        <taxon>Pezizomycotina</taxon>
        <taxon>Sordariomycetes</taxon>
        <taxon>Hypocreomycetidae</taxon>
        <taxon>Hypocreales</taxon>
        <taxon>Nectriaceae</taxon>
        <taxon>Fusarium</taxon>
        <taxon>Fusarium solani species complex</taxon>
    </lineage>
</organism>
<dbReference type="AlphaFoldDB" id="A0A428NLB9"/>
<protein>
    <recommendedName>
        <fullName evidence="7">Peptidase S8/S53 domain-containing protein</fullName>
    </recommendedName>
</protein>
<name>A0A428NLB9_9HYPO</name>
<evidence type="ECO:0000313" key="8">
    <source>
        <dbReference type="EMBL" id="RSL41562.1"/>
    </source>
</evidence>
<dbReference type="GO" id="GO:0006508">
    <property type="term" value="P:proteolysis"/>
    <property type="evidence" value="ECO:0007669"/>
    <property type="project" value="UniProtKB-KW"/>
</dbReference>
<evidence type="ECO:0000313" key="9">
    <source>
        <dbReference type="Proteomes" id="UP000288168"/>
    </source>
</evidence>
<gene>
    <name evidence="8" type="ORF">CEP54_015777</name>
</gene>
<dbReference type="InterPro" id="IPR050131">
    <property type="entry name" value="Peptidase_S8_subtilisin-like"/>
</dbReference>
<dbReference type="Pfam" id="PF18647">
    <property type="entry name" value="Fungal_lectin_2"/>
    <property type="match status" value="1"/>
</dbReference>
<accession>A0A428NLB9</accession>
<evidence type="ECO:0000256" key="1">
    <source>
        <dbReference type="ARBA" id="ARBA00011073"/>
    </source>
</evidence>
<keyword evidence="4" id="KW-0720">Serine protease</keyword>
<dbReference type="InterPro" id="IPR023828">
    <property type="entry name" value="Peptidase_S8_Ser-AS"/>
</dbReference>
<evidence type="ECO:0000259" key="7">
    <source>
        <dbReference type="Pfam" id="PF00082"/>
    </source>
</evidence>
<feature type="domain" description="Peptidase S8/S53" evidence="7">
    <location>
        <begin position="287"/>
        <end position="497"/>
    </location>
</feature>
<dbReference type="EMBL" id="NKCI01000411">
    <property type="protein sequence ID" value="RSL41562.1"/>
    <property type="molecule type" value="Genomic_DNA"/>
</dbReference>
<keyword evidence="3" id="KW-0378">Hydrolase</keyword>
<dbReference type="PANTHER" id="PTHR43806">
    <property type="entry name" value="PEPTIDASE S8"/>
    <property type="match status" value="1"/>
</dbReference>
<feature type="region of interest" description="Disordered" evidence="5">
    <location>
        <begin position="394"/>
        <end position="423"/>
    </location>
</feature>
<feature type="chain" id="PRO_5019129484" description="Peptidase S8/S53 domain-containing protein" evidence="6">
    <location>
        <begin position="28"/>
        <end position="762"/>
    </location>
</feature>
<keyword evidence="9" id="KW-1185">Reference proteome</keyword>
<evidence type="ECO:0000256" key="2">
    <source>
        <dbReference type="ARBA" id="ARBA00022670"/>
    </source>
</evidence>
<comment type="similarity">
    <text evidence="1">Belongs to the peptidase S8 family.</text>
</comment>
<dbReference type="Proteomes" id="UP000288168">
    <property type="component" value="Unassembled WGS sequence"/>
</dbReference>
<evidence type="ECO:0000256" key="4">
    <source>
        <dbReference type="ARBA" id="ARBA00022825"/>
    </source>
</evidence>
<feature type="signal peptide" evidence="6">
    <location>
        <begin position="1"/>
        <end position="27"/>
    </location>
</feature>
<reference evidence="8 9" key="1">
    <citation type="submission" date="2017-06" db="EMBL/GenBank/DDBJ databases">
        <title>Comparative genomic analysis of Ambrosia Fusariam Clade fungi.</title>
        <authorList>
            <person name="Stajich J.E."/>
            <person name="Carrillo J."/>
            <person name="Kijimoto T."/>
            <person name="Eskalen A."/>
            <person name="O'Donnell K."/>
            <person name="Kasson M."/>
        </authorList>
    </citation>
    <scope>NUCLEOTIDE SEQUENCE [LARGE SCALE GENOMIC DNA]</scope>
    <source>
        <strain evidence="8 9">NRRL62584</strain>
    </source>
</reference>
<dbReference type="InterPro" id="IPR000209">
    <property type="entry name" value="Peptidase_S8/S53_dom"/>
</dbReference>